<keyword evidence="5" id="KW-1185">Reference proteome</keyword>
<dbReference type="Pfam" id="PF13476">
    <property type="entry name" value="AAA_23"/>
    <property type="match status" value="1"/>
</dbReference>
<dbReference type="SUPFAM" id="SSF52540">
    <property type="entry name" value="P-loop containing nucleoside triphosphate hydrolases"/>
    <property type="match status" value="1"/>
</dbReference>
<feature type="coiled-coil region" evidence="1">
    <location>
        <begin position="304"/>
        <end position="366"/>
    </location>
</feature>
<reference evidence="4 5" key="1">
    <citation type="submission" date="2022-12" db="EMBL/GenBank/DDBJ databases">
        <title>Polyphasic characterization of Geotalea uranireducens NIT-SL11 newly isolated from a complex of sewage sludge and microbially reduced graphene oxide.</title>
        <authorList>
            <person name="Xie L."/>
            <person name="Yoshida N."/>
            <person name="Meng L."/>
        </authorList>
    </citation>
    <scope>NUCLEOTIDE SEQUENCE [LARGE SCALE GENOMIC DNA]</scope>
    <source>
        <strain evidence="4 5">NIT-SL11</strain>
    </source>
</reference>
<feature type="domain" description="Rad50/SbcC-type AAA" evidence="3">
    <location>
        <begin position="5"/>
        <end position="255"/>
    </location>
</feature>
<dbReference type="Proteomes" id="UP001317705">
    <property type="component" value="Chromosome"/>
</dbReference>
<dbReference type="Gene3D" id="3.40.50.300">
    <property type="entry name" value="P-loop containing nucleotide triphosphate hydrolases"/>
    <property type="match status" value="2"/>
</dbReference>
<dbReference type="InterPro" id="IPR038729">
    <property type="entry name" value="Rad50/SbcC_AAA"/>
</dbReference>
<feature type="coiled-coil region" evidence="1">
    <location>
        <begin position="463"/>
        <end position="497"/>
    </location>
</feature>
<dbReference type="InterPro" id="IPR027417">
    <property type="entry name" value="P-loop_NTPase"/>
</dbReference>
<evidence type="ECO:0000256" key="1">
    <source>
        <dbReference type="SAM" id="Coils"/>
    </source>
</evidence>
<evidence type="ECO:0000313" key="4">
    <source>
        <dbReference type="EMBL" id="BDV42805.1"/>
    </source>
</evidence>
<feature type="region of interest" description="Disordered" evidence="2">
    <location>
        <begin position="536"/>
        <end position="556"/>
    </location>
</feature>
<dbReference type="PANTHER" id="PTHR32114">
    <property type="entry name" value="ABC TRANSPORTER ABCH.3"/>
    <property type="match status" value="1"/>
</dbReference>
<feature type="coiled-coil region" evidence="1">
    <location>
        <begin position="559"/>
        <end position="640"/>
    </location>
</feature>
<evidence type="ECO:0000256" key="2">
    <source>
        <dbReference type="SAM" id="MobiDB-lite"/>
    </source>
</evidence>
<dbReference type="EMBL" id="AP027151">
    <property type="protein sequence ID" value="BDV42805.1"/>
    <property type="molecule type" value="Genomic_DNA"/>
</dbReference>
<accession>A0ABM8EKE8</accession>
<feature type="compositionally biased region" description="Basic and acidic residues" evidence="2">
    <location>
        <begin position="536"/>
        <end position="545"/>
    </location>
</feature>
<organism evidence="4 5">
    <name type="scientific">Geotalea uraniireducens</name>
    <dbReference type="NCBI Taxonomy" id="351604"/>
    <lineage>
        <taxon>Bacteria</taxon>
        <taxon>Pseudomonadati</taxon>
        <taxon>Thermodesulfobacteriota</taxon>
        <taxon>Desulfuromonadia</taxon>
        <taxon>Geobacterales</taxon>
        <taxon>Geobacteraceae</taxon>
        <taxon>Geotalea</taxon>
    </lineage>
</organism>
<name>A0ABM8EKE8_9BACT</name>
<evidence type="ECO:0000259" key="3">
    <source>
        <dbReference type="Pfam" id="PF13476"/>
    </source>
</evidence>
<sequence>MQIISLQLKNVKSHRDAVLVFAPGINVLSGPNGAGKSTIFEAIGYALFGVDARDFVTNAERFLSIGARKGEVAVTFRTDGGETWRVTRTVGTPAKWLLAKEQGGAFEVEEHAKSEETAARLAELLGLDNGRPLAEQFKLVIGPFQNDFLGPFVIRQPTKRQEAFDEILGIDAWRKTFKGTSALLAAVQERLKVLAAELAAKEEQVAELPAREEALAGAIAARAARQEELLARETALRQATERLGEEERRKELLEAAEGAARQTATQLEAGREYVASQQRLVEQAEAAAAAVAANRPGREAFQRAEQLLTGLRERERQRRAIEREIGELDRLAVRLAEAYELEVRELATAEAQLAAEGERLTAARRELAADGELAATAARLPALRDELERRKGERARLTGRRAGLEEGAAKLGAGVCPFLGEPCRNLAAGAPGDLFDDRFATLDRELARLDAAIADGAAGLAAAEGAERELAARRVRGQELEKQLAALVERQRQLAERRAGLAERAARRDEAAALVAGRRQELAPFAELDDEIVRAEEERSRHQPARDACQANEQAAGELASRQQTLVRYQGRLAELQAQLAAQQAEAERLRAAYQPARHEELRQQKETLVAGVATLRQQLDDLERERQRLAGELGRLREIVAEIGRKREEQAACTARETLVKFLRNQVFKNVSGQLSERFREEIGQRADRIYRTIAETDEELVWGEGYQIVLRDLQEGGVRERSDDQLSGGQTMSAVVALRLALLQTVGARIAFFDEPTSNLDAARRENLAHAFRAIDVGREELTEHWYDQLFLISHDVAFTEITDQTIQLAGAGGTDS</sequence>
<keyword evidence="1" id="KW-0175">Coiled coil</keyword>
<gene>
    <name evidence="4" type="primary">sbcC-2_2</name>
    <name evidence="4" type="ORF">GURASL_17280</name>
</gene>
<dbReference type="RefSeq" id="WP_282003485.1">
    <property type="nucleotide sequence ID" value="NZ_AP027151.1"/>
</dbReference>
<evidence type="ECO:0000313" key="5">
    <source>
        <dbReference type="Proteomes" id="UP001317705"/>
    </source>
</evidence>
<proteinExistence type="predicted"/>
<protein>
    <submittedName>
        <fullName evidence="4">Nuclease SbcCD subunit C</fullName>
    </submittedName>
</protein>
<dbReference type="PANTHER" id="PTHR32114:SF2">
    <property type="entry name" value="ABC TRANSPORTER ABCH.3"/>
    <property type="match status" value="1"/>
</dbReference>